<evidence type="ECO:0000256" key="1">
    <source>
        <dbReference type="SAM" id="MobiDB-lite"/>
    </source>
</evidence>
<sequence>DRSRRAPRVQDPARRGQRPEPRHAHAAPRAARLHDGERPRRRRGGRGGGARGAGPDPHGHEPPGARRLGRHGAAQELARDPDHPGDRAHGARHGRRPRAGARGGVRRLRHQARRAAAAAREDRGAARAADAV</sequence>
<feature type="compositionally biased region" description="Basic residues" evidence="1">
    <location>
        <begin position="90"/>
        <end position="113"/>
    </location>
</feature>
<dbReference type="GO" id="GO:0016301">
    <property type="term" value="F:kinase activity"/>
    <property type="evidence" value="ECO:0007669"/>
    <property type="project" value="UniProtKB-KW"/>
</dbReference>
<dbReference type="AlphaFoldDB" id="A0A6J4LBB4"/>
<dbReference type="EMBL" id="CADCTU010000532">
    <property type="protein sequence ID" value="CAA9327881.1"/>
    <property type="molecule type" value="Genomic_DNA"/>
</dbReference>
<feature type="non-terminal residue" evidence="2">
    <location>
        <position position="132"/>
    </location>
</feature>
<feature type="region of interest" description="Disordered" evidence="1">
    <location>
        <begin position="1"/>
        <end position="132"/>
    </location>
</feature>
<gene>
    <name evidence="2" type="ORF">AVDCRST_MAG11-2322</name>
</gene>
<keyword evidence="2" id="KW-0808">Transferase</keyword>
<feature type="compositionally biased region" description="Basic and acidic residues" evidence="1">
    <location>
        <begin position="77"/>
        <end position="89"/>
    </location>
</feature>
<name>A0A6J4LBB4_9BACT</name>
<feature type="compositionally biased region" description="Basic and acidic residues" evidence="1">
    <location>
        <begin position="11"/>
        <end position="23"/>
    </location>
</feature>
<feature type="non-terminal residue" evidence="2">
    <location>
        <position position="1"/>
    </location>
</feature>
<organism evidence="2">
    <name type="scientific">uncultured Gemmatimonadaceae bacterium</name>
    <dbReference type="NCBI Taxonomy" id="246130"/>
    <lineage>
        <taxon>Bacteria</taxon>
        <taxon>Pseudomonadati</taxon>
        <taxon>Gemmatimonadota</taxon>
        <taxon>Gemmatimonadia</taxon>
        <taxon>Gemmatimonadales</taxon>
        <taxon>Gemmatimonadaceae</taxon>
        <taxon>environmental samples</taxon>
    </lineage>
</organism>
<keyword evidence="2" id="KW-0418">Kinase</keyword>
<reference evidence="2" key="1">
    <citation type="submission" date="2020-02" db="EMBL/GenBank/DDBJ databases">
        <authorList>
            <person name="Meier V. D."/>
        </authorList>
    </citation>
    <scope>NUCLEOTIDE SEQUENCE</scope>
    <source>
        <strain evidence="2">AVDCRST_MAG11</strain>
    </source>
</reference>
<evidence type="ECO:0000313" key="2">
    <source>
        <dbReference type="EMBL" id="CAA9327881.1"/>
    </source>
</evidence>
<accession>A0A6J4LBB4</accession>
<protein>
    <submittedName>
        <fullName evidence="2">Circadian input kinase A</fullName>
    </submittedName>
</protein>
<proteinExistence type="predicted"/>